<dbReference type="PANTHER" id="PTHR48040">
    <property type="entry name" value="PLEIOTROPIC DRUG RESISTANCE PROTEIN 1-LIKE ISOFORM X1"/>
    <property type="match status" value="1"/>
</dbReference>
<comment type="caution">
    <text evidence="1">The sequence shown here is derived from an EMBL/GenBank/DDBJ whole genome shotgun (WGS) entry which is preliminary data.</text>
</comment>
<gene>
    <name evidence="1" type="ORF">HYC85_028512</name>
</gene>
<dbReference type="Gene3D" id="3.40.50.300">
    <property type="entry name" value="P-loop containing nucleotide triphosphate hydrolases"/>
    <property type="match status" value="1"/>
</dbReference>
<evidence type="ECO:0000313" key="1">
    <source>
        <dbReference type="EMBL" id="KAF5932341.1"/>
    </source>
</evidence>
<name>A0A7J7FWK2_CAMSI</name>
<proteinExistence type="predicted"/>
<dbReference type="InterPro" id="IPR027417">
    <property type="entry name" value="P-loop_NTPase"/>
</dbReference>
<dbReference type="Proteomes" id="UP000593564">
    <property type="component" value="Unassembled WGS sequence"/>
</dbReference>
<evidence type="ECO:0000313" key="2">
    <source>
        <dbReference type="Proteomes" id="UP000593564"/>
    </source>
</evidence>
<accession>A0A7J7FWK2</accession>
<dbReference type="SUPFAM" id="SSF52540">
    <property type="entry name" value="P-loop containing nucleoside triphosphate hydrolases"/>
    <property type="match status" value="1"/>
</dbReference>
<reference evidence="2" key="1">
    <citation type="journal article" date="2020" name="Nat. Commun.">
        <title>Genome assembly of wild tea tree DASZ reveals pedigree and selection history of tea varieties.</title>
        <authorList>
            <person name="Zhang W."/>
            <person name="Zhang Y."/>
            <person name="Qiu H."/>
            <person name="Guo Y."/>
            <person name="Wan H."/>
            <person name="Zhang X."/>
            <person name="Scossa F."/>
            <person name="Alseekh S."/>
            <person name="Zhang Q."/>
            <person name="Wang P."/>
            <person name="Xu L."/>
            <person name="Schmidt M.H."/>
            <person name="Jia X."/>
            <person name="Li D."/>
            <person name="Zhu A."/>
            <person name="Guo F."/>
            <person name="Chen W."/>
            <person name="Ni D."/>
            <person name="Usadel B."/>
            <person name="Fernie A.R."/>
            <person name="Wen W."/>
        </authorList>
    </citation>
    <scope>NUCLEOTIDE SEQUENCE [LARGE SCALE GENOMIC DNA]</scope>
    <source>
        <strain evidence="2">cv. G240</strain>
    </source>
</reference>
<dbReference type="EMBL" id="JACBKZ010000014">
    <property type="protein sequence ID" value="KAF5932341.1"/>
    <property type="molecule type" value="Genomic_DNA"/>
</dbReference>
<reference evidence="1 2" key="2">
    <citation type="submission" date="2020-07" db="EMBL/GenBank/DDBJ databases">
        <title>Genome assembly of wild tea tree DASZ reveals pedigree and selection history of tea varieties.</title>
        <authorList>
            <person name="Zhang W."/>
        </authorList>
    </citation>
    <scope>NUCLEOTIDE SEQUENCE [LARGE SCALE GENOMIC DNA]</scope>
    <source>
        <strain evidence="2">cv. G240</strain>
        <tissue evidence="1">Leaf</tissue>
    </source>
</reference>
<evidence type="ECO:0008006" key="3">
    <source>
        <dbReference type="Google" id="ProtNLM"/>
    </source>
</evidence>
<sequence>MICDSGGGGGGGERRWSVLSFGRFVDRFGPTACMRFGKKFNSQPPTVRVAVDDKYNSISSVNAMLPNSDNADRSKFAKSKQQQQPKDLWSTTAKSQQQQLCQSSIEFVKEVLEIIKLDEIKDCLVGMPGVTEQRNWLTISVELVANPSIIFINEPTTGLDARAAAIVMRAVKNVAET</sequence>
<organism evidence="1 2">
    <name type="scientific">Camellia sinensis</name>
    <name type="common">Tea plant</name>
    <name type="synonym">Thea sinensis</name>
    <dbReference type="NCBI Taxonomy" id="4442"/>
    <lineage>
        <taxon>Eukaryota</taxon>
        <taxon>Viridiplantae</taxon>
        <taxon>Streptophyta</taxon>
        <taxon>Embryophyta</taxon>
        <taxon>Tracheophyta</taxon>
        <taxon>Spermatophyta</taxon>
        <taxon>Magnoliopsida</taxon>
        <taxon>eudicotyledons</taxon>
        <taxon>Gunneridae</taxon>
        <taxon>Pentapetalae</taxon>
        <taxon>asterids</taxon>
        <taxon>Ericales</taxon>
        <taxon>Theaceae</taxon>
        <taxon>Camellia</taxon>
    </lineage>
</organism>
<dbReference type="PANTHER" id="PTHR48040:SF18">
    <property type="entry name" value="PLEIOTROPIC DRUG RESISTANCE PROTEIN 3-LIKE ISOFORM X1"/>
    <property type="match status" value="1"/>
</dbReference>
<dbReference type="AlphaFoldDB" id="A0A7J7FWK2"/>
<protein>
    <recommendedName>
        <fullName evidence="3">ABC transporter domain-containing protein</fullName>
    </recommendedName>
</protein>
<keyword evidence="2" id="KW-1185">Reference proteome</keyword>